<gene>
    <name evidence="2" type="ORF">LCGC14_0969610</name>
</gene>
<reference evidence="2" key="1">
    <citation type="journal article" date="2015" name="Nature">
        <title>Complex archaea that bridge the gap between prokaryotes and eukaryotes.</title>
        <authorList>
            <person name="Spang A."/>
            <person name="Saw J.H."/>
            <person name="Jorgensen S.L."/>
            <person name="Zaremba-Niedzwiedzka K."/>
            <person name="Martijn J."/>
            <person name="Lind A.E."/>
            <person name="van Eijk R."/>
            <person name="Schleper C."/>
            <person name="Guy L."/>
            <person name="Ettema T.J."/>
        </authorList>
    </citation>
    <scope>NUCLEOTIDE SEQUENCE</scope>
</reference>
<evidence type="ECO:0000313" key="2">
    <source>
        <dbReference type="EMBL" id="KKN17063.1"/>
    </source>
</evidence>
<proteinExistence type="predicted"/>
<keyword evidence="1" id="KW-0472">Membrane</keyword>
<accession>A0A0F9RIE7</accession>
<sequence>MKKYLGFLVLLIAASQTNAAIIQGDFRTESDLPGQGSGALVYEALNVNVGSGDELTNSDFIENPSSWNGGVVNMDLDSTTNILTLKSQDDWDFYTFDAWISNIVFNAGEVITGISLLSGNLTSLNLLANLSFADNSIHINYTGDSAFNFTGTDAQFQILTSNVSAVPIPAAALLFAPALLGFMGFRRKAKNIIA</sequence>
<feature type="transmembrane region" description="Helical" evidence="1">
    <location>
        <begin position="166"/>
        <end position="185"/>
    </location>
</feature>
<keyword evidence="1" id="KW-0812">Transmembrane</keyword>
<name>A0A0F9RIE7_9ZZZZ</name>
<evidence type="ECO:0000256" key="1">
    <source>
        <dbReference type="SAM" id="Phobius"/>
    </source>
</evidence>
<comment type="caution">
    <text evidence="2">The sequence shown here is derived from an EMBL/GenBank/DDBJ whole genome shotgun (WGS) entry which is preliminary data.</text>
</comment>
<dbReference type="EMBL" id="LAZR01003560">
    <property type="protein sequence ID" value="KKN17063.1"/>
    <property type="molecule type" value="Genomic_DNA"/>
</dbReference>
<protein>
    <submittedName>
        <fullName evidence="2">Uncharacterized protein</fullName>
    </submittedName>
</protein>
<keyword evidence="1" id="KW-1133">Transmembrane helix</keyword>
<organism evidence="2">
    <name type="scientific">marine sediment metagenome</name>
    <dbReference type="NCBI Taxonomy" id="412755"/>
    <lineage>
        <taxon>unclassified sequences</taxon>
        <taxon>metagenomes</taxon>
        <taxon>ecological metagenomes</taxon>
    </lineage>
</organism>
<dbReference type="AlphaFoldDB" id="A0A0F9RIE7"/>